<dbReference type="RefSeq" id="WP_064243232.1">
    <property type="nucleotide sequence ID" value="NZ_LPUX01000062.1"/>
</dbReference>
<evidence type="ECO:0000256" key="1">
    <source>
        <dbReference type="SAM" id="Phobius"/>
    </source>
</evidence>
<feature type="transmembrane region" description="Helical" evidence="1">
    <location>
        <begin position="140"/>
        <end position="161"/>
    </location>
</feature>
<protein>
    <submittedName>
        <fullName evidence="2">Uncharacterized protein</fullName>
    </submittedName>
</protein>
<reference evidence="2 3" key="1">
    <citation type="journal article" date="2016" name="Int. J. Syst. Evol. Microbiol.">
        <title>Ensifer glycinis sp. nov., an novel rhizobial species associated with Glycine spp.</title>
        <authorList>
            <person name="Yan H."/>
            <person name="Yan J."/>
            <person name="Sui X.H."/>
            <person name="Wang E.T."/>
            <person name="Chen W.X."/>
            <person name="Zhang X.X."/>
            <person name="Chen W.F."/>
        </authorList>
    </citation>
    <scope>NUCLEOTIDE SEQUENCE [LARGE SCALE GENOMIC DNA]</scope>
    <source>
        <strain evidence="2 3">CCBAU 23380</strain>
    </source>
</reference>
<sequence length="167" mass="18004">MRSTVLSVVRLAPCFSYALAAVLALSMGLLAHYPSSVLVWWLYMTVLPAMHVPVLLLLSVPGIGPGVAIVLLACLAFLGVHLAAWPEQYPRIRFVYAHVALLATACGIIRAANIQAGPSMLTLPRLLRGDWSLQLTTSSAIWVALFLLVSAACLGSHMAIIRSIRFK</sequence>
<proteinExistence type="predicted"/>
<feature type="transmembrane region" description="Helical" evidence="1">
    <location>
        <begin position="15"/>
        <end position="33"/>
    </location>
</feature>
<feature type="transmembrane region" description="Helical" evidence="1">
    <location>
        <begin position="66"/>
        <end position="85"/>
    </location>
</feature>
<evidence type="ECO:0000313" key="2">
    <source>
        <dbReference type="EMBL" id="OAP37691.1"/>
    </source>
</evidence>
<keyword evidence="1" id="KW-0472">Membrane</keyword>
<dbReference type="EMBL" id="LPUX01000062">
    <property type="protein sequence ID" value="OAP37691.1"/>
    <property type="molecule type" value="Genomic_DNA"/>
</dbReference>
<dbReference type="AlphaFoldDB" id="A0A178XR23"/>
<keyword evidence="3" id="KW-1185">Reference proteome</keyword>
<keyword evidence="1" id="KW-1133">Transmembrane helix</keyword>
<keyword evidence="1" id="KW-0812">Transmembrane</keyword>
<dbReference type="OrthoDB" id="8386498at2"/>
<gene>
    <name evidence="2" type="ORF">AU381_12970</name>
</gene>
<feature type="transmembrane region" description="Helical" evidence="1">
    <location>
        <begin position="94"/>
        <end position="112"/>
    </location>
</feature>
<evidence type="ECO:0000313" key="3">
    <source>
        <dbReference type="Proteomes" id="UP000094025"/>
    </source>
</evidence>
<dbReference type="Proteomes" id="UP000094025">
    <property type="component" value="Unassembled WGS sequence"/>
</dbReference>
<organism evidence="2 3">
    <name type="scientific">Sinorhizobium glycinis</name>
    <dbReference type="NCBI Taxonomy" id="1472378"/>
    <lineage>
        <taxon>Bacteria</taxon>
        <taxon>Pseudomonadati</taxon>
        <taxon>Pseudomonadota</taxon>
        <taxon>Alphaproteobacteria</taxon>
        <taxon>Hyphomicrobiales</taxon>
        <taxon>Rhizobiaceae</taxon>
        <taxon>Sinorhizobium/Ensifer group</taxon>
        <taxon>Sinorhizobium</taxon>
    </lineage>
</organism>
<accession>A0A178XR23</accession>
<comment type="caution">
    <text evidence="2">The sequence shown here is derived from an EMBL/GenBank/DDBJ whole genome shotgun (WGS) entry which is preliminary data.</text>
</comment>
<name>A0A178XR23_9HYPH</name>